<dbReference type="Proteomes" id="UP000240410">
    <property type="component" value="Unassembled WGS sequence"/>
</dbReference>
<comment type="caution">
    <text evidence="2">The sequence shown here is derived from an EMBL/GenBank/DDBJ whole genome shotgun (WGS) entry which is preliminary data.</text>
</comment>
<reference evidence="2 3" key="1">
    <citation type="submission" date="2018-03" db="EMBL/GenBank/DDBJ databases">
        <title>Whole genome sequencing of Histamine producing bacteria.</title>
        <authorList>
            <person name="Butler K."/>
        </authorList>
    </citation>
    <scope>NUCLEOTIDE SEQUENCE [LARGE SCALE GENOMIC DNA]</scope>
    <source>
        <strain evidence="2 3">ATCC 33979</strain>
    </source>
</reference>
<accession>A0A2T3MHL7</accession>
<gene>
    <name evidence="2" type="ORF">CTM89_00995</name>
</gene>
<evidence type="ECO:0000259" key="1">
    <source>
        <dbReference type="Pfam" id="PF18476"/>
    </source>
</evidence>
<evidence type="ECO:0000313" key="2">
    <source>
        <dbReference type="EMBL" id="PSV93851.1"/>
    </source>
</evidence>
<name>A0A2T3MHL7_PHOLE</name>
<sequence>MKEVFKGFYNIEESLLEELWKDEKTIFVFDTNVLLNLYGYAKQTRDDFFSILEALNEKLWIPYHVGLEYQRRRLSIIRNEKILFNDIEDNLNKIQKVFKGDFEKLALKRRFPKLFENTEKLEKEINKSISNYRKSVQHWDSEQPCVRSHDEIRDRLNGIFNRKVGEPPKDQKWLDDLYKIGEDRFKKKIPPGFKDDGKGSGDDTHFYNDGLYYERKYGDLILWKQLIERAKSENIENVIFVTDDAKEDWWYKINSNGKKTIGPLAELQSEIYRESNIKVFHMYSTSMFLEDGKSNLAVNISESSIEDASASTPHVIESINEPREVVRHHANISERFRDLIDRLNNTASVVDNDRYSELFERVNTITSTNNDRYRELLDHATNIASVDNRKYQDLIERAYNNSSIDNARYRDLVERINSTEEINKLLEQHYLLRNKGKDN</sequence>
<protein>
    <recommendedName>
        <fullName evidence="1">PIN like domain-containing protein</fullName>
    </recommendedName>
</protein>
<dbReference type="InterPro" id="IPR041578">
    <property type="entry name" value="PIN_8"/>
</dbReference>
<evidence type="ECO:0000313" key="3">
    <source>
        <dbReference type="Proteomes" id="UP000240410"/>
    </source>
</evidence>
<dbReference type="Pfam" id="PF18476">
    <property type="entry name" value="PIN_8"/>
    <property type="match status" value="1"/>
</dbReference>
<proteinExistence type="predicted"/>
<organism evidence="2 3">
    <name type="scientific">Photobacterium leiognathi</name>
    <dbReference type="NCBI Taxonomy" id="553611"/>
    <lineage>
        <taxon>Bacteria</taxon>
        <taxon>Pseudomonadati</taxon>
        <taxon>Pseudomonadota</taxon>
        <taxon>Gammaproteobacteria</taxon>
        <taxon>Vibrionales</taxon>
        <taxon>Vibrionaceae</taxon>
        <taxon>Photobacterium</taxon>
    </lineage>
</organism>
<feature type="domain" description="PIN like" evidence="1">
    <location>
        <begin position="26"/>
        <end position="266"/>
    </location>
</feature>
<dbReference type="EMBL" id="PYOJ01000001">
    <property type="protein sequence ID" value="PSV93851.1"/>
    <property type="molecule type" value="Genomic_DNA"/>
</dbReference>
<dbReference type="AlphaFoldDB" id="A0A2T3MHL7"/>
<dbReference type="OrthoDB" id="9182727at2"/>
<dbReference type="RefSeq" id="WP_052671763.1">
    <property type="nucleotide sequence ID" value="NZ_JZSL01000003.1"/>
</dbReference>